<keyword evidence="1" id="KW-0732">Signal</keyword>
<protein>
    <submittedName>
        <fullName evidence="2">Acyl-CoA dehydrogenase</fullName>
    </submittedName>
</protein>
<feature type="signal peptide" evidence="1">
    <location>
        <begin position="1"/>
        <end position="36"/>
    </location>
</feature>
<dbReference type="NCBIfam" id="TIGR04088">
    <property type="entry name" value="cognate_SipW"/>
    <property type="match status" value="1"/>
</dbReference>
<dbReference type="InterPro" id="IPR023833">
    <property type="entry name" value="Signal_pept_SipW-depend-type"/>
</dbReference>
<dbReference type="eggNOG" id="ENOG5032VGG">
    <property type="taxonomic scope" value="Bacteria"/>
</dbReference>
<dbReference type="KEGG" id="mts:MTES_2272"/>
<organism evidence="2 3">
    <name type="scientific">Microbacterium testaceum (strain StLB037)</name>
    <dbReference type="NCBI Taxonomy" id="979556"/>
    <lineage>
        <taxon>Bacteria</taxon>
        <taxon>Bacillati</taxon>
        <taxon>Actinomycetota</taxon>
        <taxon>Actinomycetes</taxon>
        <taxon>Micrococcales</taxon>
        <taxon>Microbacteriaceae</taxon>
        <taxon>Microbacterium</taxon>
    </lineage>
</organism>
<dbReference type="HOGENOM" id="CLU_096382_0_0_11"/>
<evidence type="ECO:0000256" key="1">
    <source>
        <dbReference type="SAM" id="SignalP"/>
    </source>
</evidence>
<dbReference type="AlphaFoldDB" id="E8NFG3"/>
<reference evidence="2 3" key="1">
    <citation type="journal article" date="2011" name="J. Bacteriol.">
        <title>Genome sequence of Microbacterium testaceum StLB037, an N-acylhomoserine lactone-degrading bacterium isolated from potato leaves.</title>
        <authorList>
            <person name="Morohoshi T."/>
            <person name="Wang W.-Z."/>
            <person name="Someya N."/>
            <person name="Ikeda T."/>
        </authorList>
    </citation>
    <scope>NUCLEOTIDE SEQUENCE [LARGE SCALE GENOMIC DNA]</scope>
    <source>
        <strain evidence="2 3">StLB037</strain>
    </source>
</reference>
<reference key="2">
    <citation type="submission" date="2011-02" db="EMBL/GenBank/DDBJ databases">
        <title>Genome sequence of Microbacterium testaceum StLB037.</title>
        <authorList>
            <person name="Morohoshi T."/>
            <person name="Wang W.Z."/>
            <person name="Someya N."/>
            <person name="Ikeda T."/>
        </authorList>
    </citation>
    <scope>NUCLEOTIDE SEQUENCE</scope>
    <source>
        <strain>StLB037</strain>
    </source>
</reference>
<proteinExistence type="predicted"/>
<feature type="chain" id="PRO_5038498030" evidence="1">
    <location>
        <begin position="37"/>
        <end position="232"/>
    </location>
</feature>
<dbReference type="STRING" id="979556.MTES_2272"/>
<evidence type="ECO:0000313" key="2">
    <source>
        <dbReference type="EMBL" id="BAJ75236.1"/>
    </source>
</evidence>
<dbReference type="EMBL" id="AP012052">
    <property type="protein sequence ID" value="BAJ75236.1"/>
    <property type="molecule type" value="Genomic_DNA"/>
</dbReference>
<evidence type="ECO:0000313" key="3">
    <source>
        <dbReference type="Proteomes" id="UP000008975"/>
    </source>
</evidence>
<sequence>MGVSMENQKRRVVRRRIFAVAAGGAALGVGVAATLAAWTDTEWVFGGDGAGGPGVGTSTFAIEQNTDPGFDAAAWTDEADNPGGEMVFTAAGLVGTELTPGDSVYAAVALRTKAASIAGDVELQPAVPAAGITTADAGDLLFDALDVRVATSATAFTCDGSAFTGGATIIADGTLSGTGGSVTQSLSAASGSVQYYCFEVTLPDPIPLAGGTTVEDYMGRTIAPAWEFVATS</sequence>
<dbReference type="Proteomes" id="UP000008975">
    <property type="component" value="Chromosome"/>
</dbReference>
<dbReference type="OrthoDB" id="4950147at2"/>
<name>E8NFG3_MICTS</name>
<gene>
    <name evidence="2" type="ordered locus">MTES_2272</name>
</gene>
<accession>E8NFG3</accession>